<keyword evidence="6 7" id="KW-0472">Membrane</keyword>
<organism evidence="9 10">
    <name type="scientific">Bipolaricaulis sibiricus</name>
    <dbReference type="NCBI Taxonomy" id="2501609"/>
    <lineage>
        <taxon>Bacteria</taxon>
        <taxon>Candidatus Bipolaricaulota</taxon>
        <taxon>Candidatus Bipolaricaulia</taxon>
        <taxon>Candidatus Bipolaricaulales</taxon>
        <taxon>Candidatus Bipolaricaulaceae</taxon>
        <taxon>Candidatus Bipolaricaulis</taxon>
    </lineage>
</organism>
<dbReference type="Pfam" id="PF00528">
    <property type="entry name" value="BPD_transp_1"/>
    <property type="match status" value="1"/>
</dbReference>
<feature type="transmembrane region" description="Helical" evidence="7">
    <location>
        <begin position="136"/>
        <end position="161"/>
    </location>
</feature>
<gene>
    <name evidence="9" type="ORF">BIP78_1072</name>
</gene>
<feature type="transmembrane region" description="Helical" evidence="7">
    <location>
        <begin position="12"/>
        <end position="30"/>
    </location>
</feature>
<evidence type="ECO:0000256" key="5">
    <source>
        <dbReference type="ARBA" id="ARBA00022989"/>
    </source>
</evidence>
<feature type="transmembrane region" description="Helical" evidence="7">
    <location>
        <begin position="257"/>
        <end position="279"/>
    </location>
</feature>
<keyword evidence="5 7" id="KW-1133">Transmembrane helix</keyword>
<dbReference type="InterPro" id="IPR045621">
    <property type="entry name" value="BPD_transp_1_N"/>
</dbReference>
<keyword evidence="2 7" id="KW-0813">Transport</keyword>
<evidence type="ECO:0000256" key="7">
    <source>
        <dbReference type="RuleBase" id="RU363032"/>
    </source>
</evidence>
<dbReference type="AlphaFoldDB" id="A0A410FV54"/>
<evidence type="ECO:0000256" key="6">
    <source>
        <dbReference type="ARBA" id="ARBA00023136"/>
    </source>
</evidence>
<dbReference type="EMBL" id="CP034928">
    <property type="protein sequence ID" value="QAA76838.1"/>
    <property type="molecule type" value="Genomic_DNA"/>
</dbReference>
<keyword evidence="3" id="KW-1003">Cell membrane</keyword>
<feature type="transmembrane region" description="Helical" evidence="7">
    <location>
        <begin position="103"/>
        <end position="124"/>
    </location>
</feature>
<comment type="subcellular location">
    <subcellularLocation>
        <location evidence="1 7">Cell membrane</location>
        <topology evidence="1 7">Multi-pass membrane protein</topology>
    </subcellularLocation>
</comment>
<evidence type="ECO:0000256" key="4">
    <source>
        <dbReference type="ARBA" id="ARBA00022692"/>
    </source>
</evidence>
<dbReference type="Proteomes" id="UP000287233">
    <property type="component" value="Chromosome"/>
</dbReference>
<dbReference type="PROSITE" id="PS50928">
    <property type="entry name" value="ABC_TM1"/>
    <property type="match status" value="1"/>
</dbReference>
<reference evidence="10" key="1">
    <citation type="submission" date="2018-12" db="EMBL/GenBank/DDBJ databases">
        <title>Complete genome sequence of an uncultured bacterium of the candidate phylum Bipolaricaulota.</title>
        <authorList>
            <person name="Kadnikov V.V."/>
            <person name="Mardanov A.V."/>
            <person name="Beletsky A.V."/>
            <person name="Frank Y.A."/>
            <person name="Karnachuk O.V."/>
            <person name="Ravin N.V."/>
        </authorList>
    </citation>
    <scope>NUCLEOTIDE SEQUENCE [LARGE SCALE GENOMIC DNA]</scope>
</reference>
<sequence length="339" mass="36825">MLGYILRRIAQAVPVFLGVTFVVFLLLYITPGDPVELYMGQAGTVSPEEIARIRHEFGLDRPFLEQYGRFVWGIARGDLGRSIVHRRPVAELIGERIPATLELSLFAALIALLVAIPAGVIAAVRRYSLLDSVGTLLSLVGVSMPGFWLGLILMILFSITLRVLPVAGRMSYGTGLEPRTGFLLLDAVLQGNGQAALDVLRHLVMPALAMSAGMMAMTMRITRSSLLETIRQDYVRTARAKGVPEGWVVLRHALRNALLPVVTSVALNLGALLGGNMVVETVFAWPGLGQRVVDAVKTRDFPLVQGCVLVYALIYVVLNLAADLSYAFLNPRISHGKEG</sequence>
<protein>
    <submittedName>
        <fullName evidence="9">Dipeptide transport system permease protein DppB</fullName>
    </submittedName>
</protein>
<evidence type="ECO:0000256" key="1">
    <source>
        <dbReference type="ARBA" id="ARBA00004651"/>
    </source>
</evidence>
<feature type="domain" description="ABC transmembrane type-1" evidence="8">
    <location>
        <begin position="97"/>
        <end position="322"/>
    </location>
</feature>
<dbReference type="GO" id="GO:0055085">
    <property type="term" value="P:transmembrane transport"/>
    <property type="evidence" value="ECO:0007669"/>
    <property type="project" value="InterPro"/>
</dbReference>
<evidence type="ECO:0000259" key="8">
    <source>
        <dbReference type="PROSITE" id="PS50928"/>
    </source>
</evidence>
<dbReference type="PANTHER" id="PTHR43163">
    <property type="entry name" value="DIPEPTIDE TRANSPORT SYSTEM PERMEASE PROTEIN DPPB-RELATED"/>
    <property type="match status" value="1"/>
</dbReference>
<evidence type="ECO:0000256" key="3">
    <source>
        <dbReference type="ARBA" id="ARBA00022475"/>
    </source>
</evidence>
<dbReference type="KEGG" id="bih:BIP78_1072"/>
<evidence type="ECO:0000313" key="10">
    <source>
        <dbReference type="Proteomes" id="UP000287233"/>
    </source>
</evidence>
<dbReference type="Gene3D" id="1.10.3720.10">
    <property type="entry name" value="MetI-like"/>
    <property type="match status" value="1"/>
</dbReference>
<keyword evidence="4 7" id="KW-0812">Transmembrane</keyword>
<dbReference type="InterPro" id="IPR000515">
    <property type="entry name" value="MetI-like"/>
</dbReference>
<dbReference type="CDD" id="cd06261">
    <property type="entry name" value="TM_PBP2"/>
    <property type="match status" value="1"/>
</dbReference>
<evidence type="ECO:0000256" key="2">
    <source>
        <dbReference type="ARBA" id="ARBA00022448"/>
    </source>
</evidence>
<accession>A0A410FV54</accession>
<name>A0A410FV54_BIPS1</name>
<proteinExistence type="inferred from homology"/>
<dbReference type="InterPro" id="IPR035906">
    <property type="entry name" value="MetI-like_sf"/>
</dbReference>
<comment type="similarity">
    <text evidence="7">Belongs to the binding-protein-dependent transport system permease family.</text>
</comment>
<evidence type="ECO:0000313" key="9">
    <source>
        <dbReference type="EMBL" id="QAA76838.1"/>
    </source>
</evidence>
<feature type="transmembrane region" description="Helical" evidence="7">
    <location>
        <begin position="308"/>
        <end position="329"/>
    </location>
</feature>
<dbReference type="GO" id="GO:0005886">
    <property type="term" value="C:plasma membrane"/>
    <property type="evidence" value="ECO:0007669"/>
    <property type="project" value="UniProtKB-SubCell"/>
</dbReference>
<dbReference type="SUPFAM" id="SSF161098">
    <property type="entry name" value="MetI-like"/>
    <property type="match status" value="1"/>
</dbReference>
<dbReference type="PANTHER" id="PTHR43163:SF6">
    <property type="entry name" value="DIPEPTIDE TRANSPORT SYSTEM PERMEASE PROTEIN DPPB-RELATED"/>
    <property type="match status" value="1"/>
</dbReference>
<dbReference type="Pfam" id="PF19300">
    <property type="entry name" value="BPD_transp_1_N"/>
    <property type="match status" value="1"/>
</dbReference>